<dbReference type="PANTHER" id="PTHR43547:SF2">
    <property type="entry name" value="HYBRID SIGNAL TRANSDUCTION HISTIDINE KINASE C"/>
    <property type="match status" value="1"/>
</dbReference>
<gene>
    <name evidence="6" type="ORF">KSF_022580</name>
</gene>
<keyword evidence="4" id="KW-0808">Transferase</keyword>
<dbReference type="Gene3D" id="1.10.287.130">
    <property type="match status" value="1"/>
</dbReference>
<dbReference type="SUPFAM" id="SSF55874">
    <property type="entry name" value="ATPase domain of HSP90 chaperone/DNA topoisomerase II/histidine kinase"/>
    <property type="match status" value="1"/>
</dbReference>
<keyword evidence="3" id="KW-0597">Phosphoprotein</keyword>
<dbReference type="SMART" id="SM00388">
    <property type="entry name" value="HisKA"/>
    <property type="match status" value="1"/>
</dbReference>
<evidence type="ECO:0000256" key="4">
    <source>
        <dbReference type="ARBA" id="ARBA00022777"/>
    </source>
</evidence>
<dbReference type="EMBL" id="BNJK01000001">
    <property type="protein sequence ID" value="GHO92210.1"/>
    <property type="molecule type" value="Genomic_DNA"/>
</dbReference>
<organism evidence="6 7">
    <name type="scientific">Reticulibacter mediterranei</name>
    <dbReference type="NCBI Taxonomy" id="2778369"/>
    <lineage>
        <taxon>Bacteria</taxon>
        <taxon>Bacillati</taxon>
        <taxon>Chloroflexota</taxon>
        <taxon>Ktedonobacteria</taxon>
        <taxon>Ktedonobacterales</taxon>
        <taxon>Reticulibacteraceae</taxon>
        <taxon>Reticulibacter</taxon>
    </lineage>
</organism>
<evidence type="ECO:0000256" key="1">
    <source>
        <dbReference type="ARBA" id="ARBA00000085"/>
    </source>
</evidence>
<dbReference type="GO" id="GO:0000155">
    <property type="term" value="F:phosphorelay sensor kinase activity"/>
    <property type="evidence" value="ECO:0007669"/>
    <property type="project" value="InterPro"/>
</dbReference>
<keyword evidence="4" id="KW-0418">Kinase</keyword>
<proteinExistence type="predicted"/>
<evidence type="ECO:0000259" key="5">
    <source>
        <dbReference type="PROSITE" id="PS50109"/>
    </source>
</evidence>
<dbReference type="Pfam" id="PF02518">
    <property type="entry name" value="HATPase_c"/>
    <property type="match status" value="1"/>
</dbReference>
<dbReference type="Gene3D" id="3.30.565.10">
    <property type="entry name" value="Histidine kinase-like ATPase, C-terminal domain"/>
    <property type="match status" value="1"/>
</dbReference>
<accession>A0A8J3IGW7</accession>
<name>A0A8J3IGW7_9CHLR</name>
<keyword evidence="7" id="KW-1185">Reference proteome</keyword>
<dbReference type="AlphaFoldDB" id="A0A8J3IGW7"/>
<comment type="catalytic activity">
    <reaction evidence="1">
        <text>ATP + protein L-histidine = ADP + protein N-phospho-L-histidine.</text>
        <dbReference type="EC" id="2.7.13.3"/>
    </reaction>
</comment>
<evidence type="ECO:0000256" key="2">
    <source>
        <dbReference type="ARBA" id="ARBA00012438"/>
    </source>
</evidence>
<dbReference type="InterPro" id="IPR036890">
    <property type="entry name" value="HATPase_C_sf"/>
</dbReference>
<dbReference type="Proteomes" id="UP000597444">
    <property type="component" value="Unassembled WGS sequence"/>
</dbReference>
<dbReference type="EC" id="2.7.13.3" evidence="2"/>
<dbReference type="InterPro" id="IPR003594">
    <property type="entry name" value="HATPase_dom"/>
</dbReference>
<evidence type="ECO:0000313" key="7">
    <source>
        <dbReference type="Proteomes" id="UP000597444"/>
    </source>
</evidence>
<dbReference type="InterPro" id="IPR036097">
    <property type="entry name" value="HisK_dim/P_sf"/>
</dbReference>
<dbReference type="PROSITE" id="PS50109">
    <property type="entry name" value="HIS_KIN"/>
    <property type="match status" value="1"/>
</dbReference>
<dbReference type="InterPro" id="IPR005467">
    <property type="entry name" value="His_kinase_dom"/>
</dbReference>
<dbReference type="PANTHER" id="PTHR43547">
    <property type="entry name" value="TWO-COMPONENT HISTIDINE KINASE"/>
    <property type="match status" value="1"/>
</dbReference>
<dbReference type="InterPro" id="IPR003661">
    <property type="entry name" value="HisK_dim/P_dom"/>
</dbReference>
<protein>
    <recommendedName>
        <fullName evidence="2">histidine kinase</fullName>
        <ecNumber evidence="2">2.7.13.3</ecNumber>
    </recommendedName>
</protein>
<dbReference type="SUPFAM" id="SSF47384">
    <property type="entry name" value="Homodimeric domain of signal transducing histidine kinase"/>
    <property type="match status" value="1"/>
</dbReference>
<feature type="domain" description="Histidine kinase" evidence="5">
    <location>
        <begin position="265"/>
        <end position="476"/>
    </location>
</feature>
<sequence>MKRDGDRQLEIMRKRKGAGGLVKHAISVILAEVAENKSPAEQYDTAKGEVERVHEILETMLAMTEAFCSLQQEIKAFVPEDEVFQGRCASDGEQEDVARLSHYLIHCQYFSVVRLERETATMHPLLVIGPSAEDKEQWHQRLEGESLLALLGDDVALLEHLSAGNMLSLDVPAPQEDTRYDRCLIVPVRAEQRLEGLLLLLPSFREEAEGEELHPYLLQVVTRMASLMIAFQQAIHERDQVLVMLNDVYAELERLNTIKSDFVAMMNNEFRSTVLSIQEASKAISDQDVGLTDAREFALDIYTDAQRLLHLIADQLEFSWLATGRKRLQQNWLDLNAIIVDVVNRLRLTTRHLIRLQLARALPVLMGDQKKLAGVIAHLLKDAMQYSPDGGEIYVSSVVEGHFVHICIRDQGAGVSSDELEQLFADHPRSDGEAVMQPLQSLLTMREIVQMHGGMIWAESSPGMGSAFHFTIPFIERNWRENR</sequence>
<comment type="caution">
    <text evidence="6">The sequence shown here is derived from an EMBL/GenBank/DDBJ whole genome shotgun (WGS) entry which is preliminary data.</text>
</comment>
<dbReference type="SMART" id="SM00387">
    <property type="entry name" value="HATPase_c"/>
    <property type="match status" value="1"/>
</dbReference>
<reference evidence="6" key="1">
    <citation type="submission" date="2020-10" db="EMBL/GenBank/DDBJ databases">
        <title>Taxonomic study of unclassified bacteria belonging to the class Ktedonobacteria.</title>
        <authorList>
            <person name="Yabe S."/>
            <person name="Wang C.M."/>
            <person name="Zheng Y."/>
            <person name="Sakai Y."/>
            <person name="Cavaletti L."/>
            <person name="Monciardini P."/>
            <person name="Donadio S."/>
        </authorList>
    </citation>
    <scope>NUCLEOTIDE SEQUENCE</scope>
    <source>
        <strain evidence="6">ID150040</strain>
    </source>
</reference>
<evidence type="ECO:0000313" key="6">
    <source>
        <dbReference type="EMBL" id="GHO92210.1"/>
    </source>
</evidence>
<evidence type="ECO:0000256" key="3">
    <source>
        <dbReference type="ARBA" id="ARBA00022553"/>
    </source>
</evidence>
<dbReference type="RefSeq" id="WP_220203059.1">
    <property type="nucleotide sequence ID" value="NZ_BNJK01000001.1"/>
</dbReference>